<dbReference type="EMBL" id="JACCBY010000004">
    <property type="protein sequence ID" value="NYD91299.1"/>
    <property type="molecule type" value="Genomic_DNA"/>
</dbReference>
<keyword evidence="5" id="KW-1185">Reference proteome</keyword>
<reference evidence="4 5" key="1">
    <citation type="submission" date="2020-08" db="EMBL/GenBank/DDBJ databases">
        <title>The Agave Microbiome: Exploring the role of microbial communities in plant adaptations to desert environments.</title>
        <authorList>
            <person name="Partida-Martinez L.P."/>
        </authorList>
    </citation>
    <scope>NUCLEOTIDE SEQUENCE [LARGE SCALE GENOMIC DNA]</scope>
    <source>
        <strain evidence="4 5">AS2.3</strain>
    </source>
</reference>
<evidence type="ECO:0000259" key="3">
    <source>
        <dbReference type="Pfam" id="PF03713"/>
    </source>
</evidence>
<dbReference type="Pfam" id="PF03713">
    <property type="entry name" value="DUF305"/>
    <property type="match status" value="1"/>
</dbReference>
<dbReference type="AlphaFoldDB" id="A0A7Y9FPZ8"/>
<name>A0A7Y9FPZ8_9SPHN</name>
<protein>
    <recommendedName>
        <fullName evidence="3">DUF305 domain-containing protein</fullName>
    </recommendedName>
</protein>
<keyword evidence="2" id="KW-0732">Signal</keyword>
<dbReference type="RefSeq" id="WP_179509700.1">
    <property type="nucleotide sequence ID" value="NZ_JACCBY010000004.1"/>
</dbReference>
<evidence type="ECO:0000256" key="1">
    <source>
        <dbReference type="SAM" id="MobiDB-lite"/>
    </source>
</evidence>
<evidence type="ECO:0000256" key="2">
    <source>
        <dbReference type="SAM" id="SignalP"/>
    </source>
</evidence>
<feature type="domain" description="DUF305" evidence="3">
    <location>
        <begin position="40"/>
        <end position="108"/>
    </location>
</feature>
<dbReference type="InterPro" id="IPR012347">
    <property type="entry name" value="Ferritin-like"/>
</dbReference>
<dbReference type="PANTHER" id="PTHR36933:SF1">
    <property type="entry name" value="SLL0788 PROTEIN"/>
    <property type="match status" value="1"/>
</dbReference>
<gene>
    <name evidence="4" type="ORF">HD841_003106</name>
</gene>
<feature type="compositionally biased region" description="Low complexity" evidence="1">
    <location>
        <begin position="119"/>
        <end position="134"/>
    </location>
</feature>
<proteinExistence type="predicted"/>
<dbReference type="InterPro" id="IPR005183">
    <property type="entry name" value="DUF305_CopM-like"/>
</dbReference>
<feature type="region of interest" description="Disordered" evidence="1">
    <location>
        <begin position="113"/>
        <end position="134"/>
    </location>
</feature>
<feature type="signal peptide" evidence="2">
    <location>
        <begin position="1"/>
        <end position="25"/>
    </location>
</feature>
<accession>A0A7Y9FPZ8</accession>
<dbReference type="PANTHER" id="PTHR36933">
    <property type="entry name" value="SLL0788 PROTEIN"/>
    <property type="match status" value="1"/>
</dbReference>
<organism evidence="4 5">
    <name type="scientific">Sphingomonas melonis</name>
    <dbReference type="NCBI Taxonomy" id="152682"/>
    <lineage>
        <taxon>Bacteria</taxon>
        <taxon>Pseudomonadati</taxon>
        <taxon>Pseudomonadota</taxon>
        <taxon>Alphaproteobacteria</taxon>
        <taxon>Sphingomonadales</taxon>
        <taxon>Sphingomonadaceae</taxon>
        <taxon>Sphingomonas</taxon>
    </lineage>
</organism>
<comment type="caution">
    <text evidence="4">The sequence shown here is derived from an EMBL/GenBank/DDBJ whole genome shotgun (WGS) entry which is preliminary data.</text>
</comment>
<evidence type="ECO:0000313" key="4">
    <source>
        <dbReference type="EMBL" id="NYD91299.1"/>
    </source>
</evidence>
<feature type="chain" id="PRO_5031218416" description="DUF305 domain-containing protein" evidence="2">
    <location>
        <begin position="26"/>
        <end position="134"/>
    </location>
</feature>
<sequence length="134" mass="14456">MPATSRLLRLLLAPALAFSAGTALAAVDGTEQPYLVEVNAAMDRMMKAMMVSPTGNVDADFVIMMEPHHQGAIDMAVAELRYGKNEQLKRIAQEIIVDQQQEIAAMRLALGQPLPPSQAAPTQQGTAPQAHKEH</sequence>
<dbReference type="Proteomes" id="UP000517753">
    <property type="component" value="Unassembled WGS sequence"/>
</dbReference>
<dbReference type="Gene3D" id="1.20.1260.10">
    <property type="match status" value="1"/>
</dbReference>
<evidence type="ECO:0000313" key="5">
    <source>
        <dbReference type="Proteomes" id="UP000517753"/>
    </source>
</evidence>